<dbReference type="EMBL" id="VZZK01000025">
    <property type="protein sequence ID" value="KAB1076991.1"/>
    <property type="molecule type" value="Genomic_DNA"/>
</dbReference>
<evidence type="ECO:0000313" key="7">
    <source>
        <dbReference type="Proteomes" id="UP000474159"/>
    </source>
</evidence>
<keyword evidence="5" id="KW-0472">Membrane</keyword>
<dbReference type="NCBIfam" id="NF005495">
    <property type="entry name" value="PRK07109.1"/>
    <property type="match status" value="1"/>
</dbReference>
<evidence type="ECO:0000256" key="1">
    <source>
        <dbReference type="ARBA" id="ARBA00006484"/>
    </source>
</evidence>
<dbReference type="InterPro" id="IPR020904">
    <property type="entry name" value="Sc_DH/Rdtase_CS"/>
</dbReference>
<feature type="compositionally biased region" description="Basic and acidic residues" evidence="4">
    <location>
        <begin position="286"/>
        <end position="295"/>
    </location>
</feature>
<dbReference type="Gene3D" id="3.40.50.720">
    <property type="entry name" value="NAD(P)-binding Rossmann-like Domain"/>
    <property type="match status" value="1"/>
</dbReference>
<feature type="transmembrane region" description="Helical" evidence="5">
    <location>
        <begin position="310"/>
        <end position="331"/>
    </location>
</feature>
<dbReference type="Proteomes" id="UP000474159">
    <property type="component" value="Unassembled WGS sequence"/>
</dbReference>
<dbReference type="Pfam" id="PF00106">
    <property type="entry name" value="adh_short"/>
    <property type="match status" value="1"/>
</dbReference>
<keyword evidence="2" id="KW-0560">Oxidoreductase</keyword>
<comment type="similarity">
    <text evidence="1 3">Belongs to the short-chain dehydrogenases/reductases (SDR) family.</text>
</comment>
<name>A0A6L3SXS2_9HYPH</name>
<dbReference type="InterPro" id="IPR002347">
    <property type="entry name" value="SDR_fam"/>
</dbReference>
<keyword evidence="5" id="KW-0812">Transmembrane</keyword>
<feature type="region of interest" description="Disordered" evidence="4">
    <location>
        <begin position="272"/>
        <end position="295"/>
    </location>
</feature>
<evidence type="ECO:0000256" key="2">
    <source>
        <dbReference type="ARBA" id="ARBA00023002"/>
    </source>
</evidence>
<protein>
    <submittedName>
        <fullName evidence="6">SDR family oxidoreductase</fullName>
    </submittedName>
</protein>
<dbReference type="PROSITE" id="PS00061">
    <property type="entry name" value="ADH_SHORT"/>
    <property type="match status" value="1"/>
</dbReference>
<dbReference type="AlphaFoldDB" id="A0A6L3SXS2"/>
<dbReference type="GO" id="GO:0016020">
    <property type="term" value="C:membrane"/>
    <property type="evidence" value="ECO:0007669"/>
    <property type="project" value="TreeGrafter"/>
</dbReference>
<dbReference type="CDD" id="cd05360">
    <property type="entry name" value="SDR_c3"/>
    <property type="match status" value="1"/>
</dbReference>
<evidence type="ECO:0000256" key="3">
    <source>
        <dbReference type="RuleBase" id="RU000363"/>
    </source>
</evidence>
<dbReference type="GO" id="GO:0016491">
    <property type="term" value="F:oxidoreductase activity"/>
    <property type="evidence" value="ECO:0007669"/>
    <property type="project" value="UniProtKB-KW"/>
</dbReference>
<sequence length="338" mass="35878">MRPVHASRKSLHEQVMVITGASSGIGLATTQAAASHGAKVVLAARNAEALAGIVEQIRRDGGEAIHVAADVGTREAVQGIADAAITRYGRIDTWVNDAGLSIFGRLEEVSDEDHARLFQTNFWGVVYGSLVAVPHLKQSGGVLINLGSVASDIAFPLQGMYCASKHAIKGFTDALRIELEEAGADVAVTLIKPAAIDTPFPQHARNYTGREPKLPPPVYDPREVALAILSAAERPQRDIYVGGAGRLMTAFQAVAPRTFDRIGRSMIAQQMRDEPSRNPPGALHAAGEDGQVRGDHPGYVQRHSFYTRSAIHPAATGLLLTAGVAAAAALMRGTGRRH</sequence>
<proteinExistence type="inferred from homology"/>
<dbReference type="PANTHER" id="PTHR44196:SF1">
    <property type="entry name" value="DEHYDROGENASE_REDUCTASE SDR FAMILY MEMBER 7B"/>
    <property type="match status" value="1"/>
</dbReference>
<comment type="caution">
    <text evidence="6">The sequence shown here is derived from an EMBL/GenBank/DDBJ whole genome shotgun (WGS) entry which is preliminary data.</text>
</comment>
<dbReference type="PRINTS" id="PR00080">
    <property type="entry name" value="SDRFAMILY"/>
</dbReference>
<organism evidence="6 7">
    <name type="scientific">Methylobacterium soli</name>
    <dbReference type="NCBI Taxonomy" id="553447"/>
    <lineage>
        <taxon>Bacteria</taxon>
        <taxon>Pseudomonadati</taxon>
        <taxon>Pseudomonadota</taxon>
        <taxon>Alphaproteobacteria</taxon>
        <taxon>Hyphomicrobiales</taxon>
        <taxon>Methylobacteriaceae</taxon>
        <taxon>Methylobacterium</taxon>
    </lineage>
</organism>
<keyword evidence="7" id="KW-1185">Reference proteome</keyword>
<accession>A0A6L3SXS2</accession>
<dbReference type="PANTHER" id="PTHR44196">
    <property type="entry name" value="DEHYDROGENASE/REDUCTASE SDR FAMILY MEMBER 7B"/>
    <property type="match status" value="1"/>
</dbReference>
<dbReference type="InterPro" id="IPR036291">
    <property type="entry name" value="NAD(P)-bd_dom_sf"/>
</dbReference>
<keyword evidence="5" id="KW-1133">Transmembrane helix</keyword>
<dbReference type="PRINTS" id="PR00081">
    <property type="entry name" value="GDHRDH"/>
</dbReference>
<gene>
    <name evidence="6" type="ORF">F6X53_20855</name>
</gene>
<evidence type="ECO:0000313" key="6">
    <source>
        <dbReference type="EMBL" id="KAB1076991.1"/>
    </source>
</evidence>
<reference evidence="6 7" key="1">
    <citation type="submission" date="2019-09" db="EMBL/GenBank/DDBJ databases">
        <title>YIM 48816 draft genome.</title>
        <authorList>
            <person name="Jiang L."/>
        </authorList>
    </citation>
    <scope>NUCLEOTIDE SEQUENCE [LARGE SCALE GENOMIC DNA]</scope>
    <source>
        <strain evidence="6 7">YIM 48816</strain>
    </source>
</reference>
<evidence type="ECO:0000256" key="5">
    <source>
        <dbReference type="SAM" id="Phobius"/>
    </source>
</evidence>
<evidence type="ECO:0000256" key="4">
    <source>
        <dbReference type="SAM" id="MobiDB-lite"/>
    </source>
</evidence>
<dbReference type="SUPFAM" id="SSF51735">
    <property type="entry name" value="NAD(P)-binding Rossmann-fold domains"/>
    <property type="match status" value="1"/>
</dbReference>
<dbReference type="OrthoDB" id="9781689at2"/>